<evidence type="ECO:0000313" key="2">
    <source>
        <dbReference type="Proteomes" id="UP000030762"/>
    </source>
</evidence>
<dbReference type="OrthoDB" id="119895at2759"/>
<dbReference type="VEuPathDB" id="FungiDB:SDRG_01881"/>
<protein>
    <recommendedName>
        <fullName evidence="3">BZIP domain-containing protein</fullName>
    </recommendedName>
</protein>
<sequence>MNSPRASEKMLRRRAQVRINQQRYRLKLQDINATRVLEVTELAHDIARCQGRIEILERCVLRLHEPEVGIVLEYFRLFRSGYAPHQPDLHEQQVALVNAIIEPNLVFQGEARVEKLWEQWRLAHALYATTEMEPPRIDTICVEETTILRVSTTIHLGLSWRSVAVLFPQAADQHHLSKRLIGQVLHLPLVKHFHFTESAWPDSTR</sequence>
<dbReference type="OMA" id="RSNIAWA"/>
<keyword evidence="2" id="KW-1185">Reference proteome</keyword>
<name>T0S6M0_SAPDV</name>
<dbReference type="EMBL" id="JH767135">
    <property type="protein sequence ID" value="EQC40813.1"/>
    <property type="molecule type" value="Genomic_DNA"/>
</dbReference>
<dbReference type="InParanoid" id="T0S6M0"/>
<dbReference type="GeneID" id="19942608"/>
<evidence type="ECO:0000313" key="1">
    <source>
        <dbReference type="EMBL" id="EQC40813.1"/>
    </source>
</evidence>
<dbReference type="AlphaFoldDB" id="T0S6M0"/>
<evidence type="ECO:0008006" key="3">
    <source>
        <dbReference type="Google" id="ProtNLM"/>
    </source>
</evidence>
<gene>
    <name evidence="1" type="ORF">SDRG_01881</name>
</gene>
<proteinExistence type="predicted"/>
<accession>T0S6M0</accession>
<dbReference type="Proteomes" id="UP000030762">
    <property type="component" value="Unassembled WGS sequence"/>
</dbReference>
<reference evidence="1 2" key="1">
    <citation type="submission" date="2012-04" db="EMBL/GenBank/DDBJ databases">
        <title>The Genome Sequence of Saprolegnia declina VS20.</title>
        <authorList>
            <consortium name="The Broad Institute Genome Sequencing Platform"/>
            <person name="Russ C."/>
            <person name="Nusbaum C."/>
            <person name="Tyler B."/>
            <person name="van West P."/>
            <person name="Dieguez-Uribeondo J."/>
            <person name="de Bruijn I."/>
            <person name="Tripathy S."/>
            <person name="Jiang R."/>
            <person name="Young S.K."/>
            <person name="Zeng Q."/>
            <person name="Gargeya S."/>
            <person name="Fitzgerald M."/>
            <person name="Haas B."/>
            <person name="Abouelleil A."/>
            <person name="Alvarado L."/>
            <person name="Arachchi H.M."/>
            <person name="Berlin A."/>
            <person name="Chapman S.B."/>
            <person name="Goldberg J."/>
            <person name="Griggs A."/>
            <person name="Gujja S."/>
            <person name="Hansen M."/>
            <person name="Howarth C."/>
            <person name="Imamovic A."/>
            <person name="Larimer J."/>
            <person name="McCowen C."/>
            <person name="Montmayeur A."/>
            <person name="Murphy C."/>
            <person name="Neiman D."/>
            <person name="Pearson M."/>
            <person name="Priest M."/>
            <person name="Roberts A."/>
            <person name="Saif S."/>
            <person name="Shea T."/>
            <person name="Sisk P."/>
            <person name="Sykes S."/>
            <person name="Wortman J."/>
            <person name="Nusbaum C."/>
            <person name="Birren B."/>
        </authorList>
    </citation>
    <scope>NUCLEOTIDE SEQUENCE [LARGE SCALE GENOMIC DNA]</scope>
    <source>
        <strain evidence="1 2">VS20</strain>
    </source>
</reference>
<organism evidence="1 2">
    <name type="scientific">Saprolegnia diclina (strain VS20)</name>
    <dbReference type="NCBI Taxonomy" id="1156394"/>
    <lineage>
        <taxon>Eukaryota</taxon>
        <taxon>Sar</taxon>
        <taxon>Stramenopiles</taxon>
        <taxon>Oomycota</taxon>
        <taxon>Saprolegniomycetes</taxon>
        <taxon>Saprolegniales</taxon>
        <taxon>Saprolegniaceae</taxon>
        <taxon>Saprolegnia</taxon>
    </lineage>
</organism>
<dbReference type="RefSeq" id="XP_008605657.1">
    <property type="nucleotide sequence ID" value="XM_008607435.1"/>
</dbReference>